<organism evidence="3 4">
    <name type="scientific">Papaver nudicaule</name>
    <name type="common">Iceland poppy</name>
    <dbReference type="NCBI Taxonomy" id="74823"/>
    <lineage>
        <taxon>Eukaryota</taxon>
        <taxon>Viridiplantae</taxon>
        <taxon>Streptophyta</taxon>
        <taxon>Embryophyta</taxon>
        <taxon>Tracheophyta</taxon>
        <taxon>Spermatophyta</taxon>
        <taxon>Magnoliopsida</taxon>
        <taxon>Ranunculales</taxon>
        <taxon>Papaveraceae</taxon>
        <taxon>Papaveroideae</taxon>
        <taxon>Papaver</taxon>
    </lineage>
</organism>
<sequence length="104" mass="11916">MLQEPLLAGMSVEAAALCSRWCIQAWQAFKTRPIIPRTRRFYEGGFQPVMTRREAALILCVRIKVVEMQHQLIYGNHSLRNFILDVVIEGLISPVSTSILPSFW</sequence>
<dbReference type="GO" id="GO:0001405">
    <property type="term" value="C:PAM complex, Tim23 associated import motor"/>
    <property type="evidence" value="ECO:0007669"/>
    <property type="project" value="TreeGrafter"/>
</dbReference>
<dbReference type="Proteomes" id="UP001177140">
    <property type="component" value="Unassembled WGS sequence"/>
</dbReference>
<name>A0AA41VK24_PAPNU</name>
<dbReference type="EMBL" id="JAJJMA010237397">
    <property type="protein sequence ID" value="MCL7042610.1"/>
    <property type="molecule type" value="Genomic_DNA"/>
</dbReference>
<dbReference type="PANTHER" id="PTHR12763">
    <property type="match status" value="1"/>
</dbReference>
<dbReference type="GO" id="GO:0030150">
    <property type="term" value="P:protein import into mitochondrial matrix"/>
    <property type="evidence" value="ECO:0007669"/>
    <property type="project" value="TreeGrafter"/>
</dbReference>
<comment type="caution">
    <text evidence="3">The sequence shown here is derived from an EMBL/GenBank/DDBJ whole genome shotgun (WGS) entry which is preliminary data.</text>
</comment>
<keyword evidence="4" id="KW-1185">Reference proteome</keyword>
<dbReference type="AlphaFoldDB" id="A0AA41VK24"/>
<gene>
    <name evidence="3" type="ORF">MKW94_007001</name>
</gene>
<reference evidence="3" key="1">
    <citation type="submission" date="2022-03" db="EMBL/GenBank/DDBJ databases">
        <title>A functionally conserved STORR gene fusion in Papaver species that diverged 16.8 million years ago.</title>
        <authorList>
            <person name="Catania T."/>
        </authorList>
    </citation>
    <scope>NUCLEOTIDE SEQUENCE</scope>
    <source>
        <strain evidence="3">S-191538</strain>
    </source>
</reference>
<proteinExistence type="predicted"/>
<keyword evidence="1" id="KW-0812">Transmembrane</keyword>
<keyword evidence="2" id="KW-0472">Membrane</keyword>
<evidence type="ECO:0000313" key="3">
    <source>
        <dbReference type="EMBL" id="MCL7042610.1"/>
    </source>
</evidence>
<evidence type="ECO:0000313" key="4">
    <source>
        <dbReference type="Proteomes" id="UP001177140"/>
    </source>
</evidence>
<accession>A0AA41VK24</accession>
<protein>
    <submittedName>
        <fullName evidence="3">Uncharacterized protein</fullName>
    </submittedName>
</protein>
<keyword evidence="2" id="KW-1133">Transmembrane helix</keyword>
<dbReference type="GO" id="GO:0001671">
    <property type="term" value="F:ATPase activator activity"/>
    <property type="evidence" value="ECO:0007669"/>
    <property type="project" value="TreeGrafter"/>
</dbReference>
<evidence type="ECO:0000256" key="1">
    <source>
        <dbReference type="ARBA" id="ARBA00022692"/>
    </source>
</evidence>
<evidence type="ECO:0000256" key="2">
    <source>
        <dbReference type="ARBA" id="ARBA00022989"/>
    </source>
</evidence>
<dbReference type="PANTHER" id="PTHR12763:SF28">
    <property type="entry name" value="GEO10507P1-RELATED"/>
    <property type="match status" value="1"/>
</dbReference>